<dbReference type="Proteomes" id="UP001314205">
    <property type="component" value="Unassembled WGS sequence"/>
</dbReference>
<dbReference type="EMBL" id="CAVLGL010000137">
    <property type="protein sequence ID" value="CAK1602097.1"/>
    <property type="molecule type" value="Genomic_DNA"/>
</dbReference>
<gene>
    <name evidence="2" type="ORF">PARMNEM_LOCUS20642</name>
</gene>
<comment type="caution">
    <text evidence="2">The sequence shown here is derived from an EMBL/GenBank/DDBJ whole genome shotgun (WGS) entry which is preliminary data.</text>
</comment>
<reference evidence="2 3" key="1">
    <citation type="submission" date="2023-11" db="EMBL/GenBank/DDBJ databases">
        <authorList>
            <person name="Hedman E."/>
            <person name="Englund M."/>
            <person name="Stromberg M."/>
            <person name="Nyberg Akerstrom W."/>
            <person name="Nylinder S."/>
            <person name="Jareborg N."/>
            <person name="Kallberg Y."/>
            <person name="Kronander E."/>
        </authorList>
    </citation>
    <scope>NUCLEOTIDE SEQUENCE [LARGE SCALE GENOMIC DNA]</scope>
</reference>
<name>A0AAV1M6M8_9NEOP</name>
<sequence>MPKNVFSQTFADTWQETNAEIIKSGFKKTGIYPFNPELPQDIFEPAVYKRFKEKLRTNALKYPKPLQSFCIYVFNKILQFAPDLEQQVERIVTHTNTQNVTFLSDLSRKDNQTQSFLVNFDELLLDKIKQDKKDINYQTKKTPVAKGAEIITSKQLEDLETQSNETASAKPKKGSQ</sequence>
<evidence type="ECO:0000313" key="2">
    <source>
        <dbReference type="EMBL" id="CAK1602097.1"/>
    </source>
</evidence>
<feature type="region of interest" description="Disordered" evidence="1">
    <location>
        <begin position="157"/>
        <end position="176"/>
    </location>
</feature>
<protein>
    <submittedName>
        <fullName evidence="2">Uncharacterized protein</fullName>
    </submittedName>
</protein>
<dbReference type="AlphaFoldDB" id="A0AAV1M6M8"/>
<accession>A0AAV1M6M8</accession>
<keyword evidence="3" id="KW-1185">Reference proteome</keyword>
<proteinExistence type="predicted"/>
<evidence type="ECO:0000256" key="1">
    <source>
        <dbReference type="SAM" id="MobiDB-lite"/>
    </source>
</evidence>
<evidence type="ECO:0000313" key="3">
    <source>
        <dbReference type="Proteomes" id="UP001314205"/>
    </source>
</evidence>
<organism evidence="2 3">
    <name type="scientific">Parnassius mnemosyne</name>
    <name type="common">clouded apollo</name>
    <dbReference type="NCBI Taxonomy" id="213953"/>
    <lineage>
        <taxon>Eukaryota</taxon>
        <taxon>Metazoa</taxon>
        <taxon>Ecdysozoa</taxon>
        <taxon>Arthropoda</taxon>
        <taxon>Hexapoda</taxon>
        <taxon>Insecta</taxon>
        <taxon>Pterygota</taxon>
        <taxon>Neoptera</taxon>
        <taxon>Endopterygota</taxon>
        <taxon>Lepidoptera</taxon>
        <taxon>Glossata</taxon>
        <taxon>Ditrysia</taxon>
        <taxon>Papilionoidea</taxon>
        <taxon>Papilionidae</taxon>
        <taxon>Parnassiinae</taxon>
        <taxon>Parnassini</taxon>
        <taxon>Parnassius</taxon>
        <taxon>Driopa</taxon>
    </lineage>
</organism>